<feature type="transmembrane region" description="Helical" evidence="8">
    <location>
        <begin position="420"/>
        <end position="441"/>
    </location>
</feature>
<dbReference type="SUPFAM" id="SSF103473">
    <property type="entry name" value="MFS general substrate transporter"/>
    <property type="match status" value="1"/>
</dbReference>
<dbReference type="EMBL" id="VCAU01000070">
    <property type="protein sequence ID" value="KAF9886903.1"/>
    <property type="molecule type" value="Genomic_DNA"/>
</dbReference>
<evidence type="ECO:0000256" key="1">
    <source>
        <dbReference type="ARBA" id="ARBA00004141"/>
    </source>
</evidence>
<gene>
    <name evidence="10" type="ORF">FE257_011026</name>
</gene>
<feature type="transmembrane region" description="Helical" evidence="8">
    <location>
        <begin position="447"/>
        <end position="468"/>
    </location>
</feature>
<evidence type="ECO:0000313" key="10">
    <source>
        <dbReference type="EMBL" id="KAF9886903.1"/>
    </source>
</evidence>
<comment type="subcellular location">
    <subcellularLocation>
        <location evidence="1">Membrane</location>
        <topology evidence="1">Multi-pass membrane protein</topology>
    </subcellularLocation>
</comment>
<feature type="transmembrane region" description="Helical" evidence="8">
    <location>
        <begin position="128"/>
        <end position="149"/>
    </location>
</feature>
<comment type="similarity">
    <text evidence="2 7">Belongs to the major facilitator superfamily. Sugar transporter (TC 2.A.1.1) family.</text>
</comment>
<protein>
    <recommendedName>
        <fullName evidence="9">Major facilitator superfamily (MFS) profile domain-containing protein</fullName>
    </recommendedName>
</protein>
<accession>A0AAD4GSZ5</accession>
<keyword evidence="3 7" id="KW-0813">Transport</keyword>
<keyword evidence="5 8" id="KW-1133">Transmembrane helix</keyword>
<feature type="transmembrane region" description="Helical" evidence="8">
    <location>
        <begin position="102"/>
        <end position="122"/>
    </location>
</feature>
<reference evidence="10" key="1">
    <citation type="journal article" date="2019" name="Beilstein J. Org. Chem.">
        <title>Nanangenines: drimane sesquiterpenoids as the dominant metabolite cohort of a novel Australian fungus, Aspergillus nanangensis.</title>
        <authorList>
            <person name="Lacey H.J."/>
            <person name="Gilchrist C.L.M."/>
            <person name="Crombie A."/>
            <person name="Kalaitzis J.A."/>
            <person name="Vuong D."/>
            <person name="Rutledge P.J."/>
            <person name="Turner P."/>
            <person name="Pitt J.I."/>
            <person name="Lacey E."/>
            <person name="Chooi Y.H."/>
            <person name="Piggott A.M."/>
        </authorList>
    </citation>
    <scope>NUCLEOTIDE SEQUENCE</scope>
    <source>
        <strain evidence="10">MST-FP2251</strain>
    </source>
</reference>
<feature type="transmembrane region" description="Helical" evidence="8">
    <location>
        <begin position="161"/>
        <end position="181"/>
    </location>
</feature>
<feature type="transmembrane region" description="Helical" evidence="8">
    <location>
        <begin position="28"/>
        <end position="47"/>
    </location>
</feature>
<evidence type="ECO:0000313" key="11">
    <source>
        <dbReference type="Proteomes" id="UP001194746"/>
    </source>
</evidence>
<dbReference type="Proteomes" id="UP001194746">
    <property type="component" value="Unassembled WGS sequence"/>
</dbReference>
<dbReference type="InterPro" id="IPR003663">
    <property type="entry name" value="Sugar/inositol_transpt"/>
</dbReference>
<keyword evidence="11" id="KW-1185">Reference proteome</keyword>
<evidence type="ECO:0000256" key="4">
    <source>
        <dbReference type="ARBA" id="ARBA00022692"/>
    </source>
</evidence>
<sequence length="513" mass="56759">MKDQDIVGGALASVLPQYDRIWLRVPHLLQLNLVLLIPLLSSAVAGYDGSLMNGLQSISEWQKYFGHPTGSTLGVVNAAQSIGSVIALPVTGMLSDRIGRRLTLLSGAIVIVIASIIQAASVNYGMFVFSRVLVGVGSMLVVQPSPMLITELAYPTHRGKYTCAFWTMYYLGAILASWTSYGTQKHLHSDWTWRIPSIIQAGFPIVQIMFWWCVPESPRWLIAQGRKEEAEHLLARFHTAGDTSHPMIQFEMAEIVQTIELENQASETRWSALIKTPGNRKRTFIAVCVGAFAQWNGVAVVSYYLTLVLDTVGIHDSDTQTLINGLLQVFNFIAALGAALLVDRLGRRTLFLWSAIGMLASFIVWTICSALFDQTQVAALGRTVIAFVFIFYFHYDLAYTPLLLGYPTEIFPYSTRSKGVTVDLLSVYGSLIILAFVNPIALEKIGWHYYIFFCCFDAVVVAVTFFFFPETKGHSLEEIAAIFDGPAPIQPDEIFGKKSDGIHGSVEHSEHAA</sequence>
<name>A0AAD4GSZ5_ASPNN</name>
<proteinExistence type="inferred from homology"/>
<keyword evidence="6 8" id="KW-0472">Membrane</keyword>
<dbReference type="PANTHER" id="PTHR48022">
    <property type="entry name" value="PLASTIDIC GLUCOSE TRANSPORTER 4"/>
    <property type="match status" value="1"/>
</dbReference>
<feature type="transmembrane region" description="Helical" evidence="8">
    <location>
        <begin position="193"/>
        <end position="214"/>
    </location>
</feature>
<dbReference type="GO" id="GO:0005351">
    <property type="term" value="F:carbohydrate:proton symporter activity"/>
    <property type="evidence" value="ECO:0007669"/>
    <property type="project" value="TreeGrafter"/>
</dbReference>
<organism evidence="10 11">
    <name type="scientific">Aspergillus nanangensis</name>
    <dbReference type="NCBI Taxonomy" id="2582783"/>
    <lineage>
        <taxon>Eukaryota</taxon>
        <taxon>Fungi</taxon>
        <taxon>Dikarya</taxon>
        <taxon>Ascomycota</taxon>
        <taxon>Pezizomycotina</taxon>
        <taxon>Eurotiomycetes</taxon>
        <taxon>Eurotiomycetidae</taxon>
        <taxon>Eurotiales</taxon>
        <taxon>Aspergillaceae</taxon>
        <taxon>Aspergillus</taxon>
        <taxon>Aspergillus subgen. Circumdati</taxon>
    </lineage>
</organism>
<reference evidence="10" key="2">
    <citation type="submission" date="2020-02" db="EMBL/GenBank/DDBJ databases">
        <authorList>
            <person name="Gilchrist C.L.M."/>
            <person name="Chooi Y.-H."/>
        </authorList>
    </citation>
    <scope>NUCLEOTIDE SEQUENCE</scope>
    <source>
        <strain evidence="10">MST-FP2251</strain>
    </source>
</reference>
<feature type="transmembrane region" description="Helical" evidence="8">
    <location>
        <begin position="350"/>
        <end position="372"/>
    </location>
</feature>
<dbReference type="GO" id="GO:0016020">
    <property type="term" value="C:membrane"/>
    <property type="evidence" value="ECO:0007669"/>
    <property type="project" value="UniProtKB-SubCell"/>
</dbReference>
<dbReference type="Gene3D" id="1.20.1250.20">
    <property type="entry name" value="MFS general substrate transporter like domains"/>
    <property type="match status" value="1"/>
</dbReference>
<evidence type="ECO:0000256" key="2">
    <source>
        <dbReference type="ARBA" id="ARBA00010992"/>
    </source>
</evidence>
<evidence type="ECO:0000256" key="7">
    <source>
        <dbReference type="RuleBase" id="RU003346"/>
    </source>
</evidence>
<dbReference type="PANTHER" id="PTHR48022:SF3">
    <property type="entry name" value="HEXOSE TRANSPORTER PROTEIN (AFU_ORTHOLOGUE AFUA_8G04480)-RELATED"/>
    <property type="match status" value="1"/>
</dbReference>
<dbReference type="InterPro" id="IPR005829">
    <property type="entry name" value="Sugar_transporter_CS"/>
</dbReference>
<evidence type="ECO:0000256" key="6">
    <source>
        <dbReference type="ARBA" id="ARBA00023136"/>
    </source>
</evidence>
<comment type="caution">
    <text evidence="10">The sequence shown here is derived from an EMBL/GenBank/DDBJ whole genome shotgun (WGS) entry which is preliminary data.</text>
</comment>
<feature type="domain" description="Major facilitator superfamily (MFS) profile" evidence="9">
    <location>
        <begin position="34"/>
        <end position="472"/>
    </location>
</feature>
<evidence type="ECO:0000256" key="3">
    <source>
        <dbReference type="ARBA" id="ARBA00022448"/>
    </source>
</evidence>
<evidence type="ECO:0000259" key="9">
    <source>
        <dbReference type="PROSITE" id="PS50850"/>
    </source>
</evidence>
<feature type="transmembrane region" description="Helical" evidence="8">
    <location>
        <begin position="67"/>
        <end position="90"/>
    </location>
</feature>
<dbReference type="FunFam" id="1.20.1250.20:FF:000117">
    <property type="entry name" value="MFS hexose transporter"/>
    <property type="match status" value="1"/>
</dbReference>
<feature type="transmembrane region" description="Helical" evidence="8">
    <location>
        <begin position="325"/>
        <end position="343"/>
    </location>
</feature>
<dbReference type="InterPro" id="IPR005828">
    <property type="entry name" value="MFS_sugar_transport-like"/>
</dbReference>
<feature type="transmembrane region" description="Helical" evidence="8">
    <location>
        <begin position="384"/>
        <end position="408"/>
    </location>
</feature>
<dbReference type="AlphaFoldDB" id="A0AAD4GSZ5"/>
<evidence type="ECO:0000256" key="8">
    <source>
        <dbReference type="SAM" id="Phobius"/>
    </source>
</evidence>
<feature type="transmembrane region" description="Helical" evidence="8">
    <location>
        <begin position="284"/>
        <end position="305"/>
    </location>
</feature>
<dbReference type="NCBIfam" id="TIGR00879">
    <property type="entry name" value="SP"/>
    <property type="match status" value="1"/>
</dbReference>
<dbReference type="InterPro" id="IPR050360">
    <property type="entry name" value="MFS_Sugar_Transporters"/>
</dbReference>
<dbReference type="PROSITE" id="PS00216">
    <property type="entry name" value="SUGAR_TRANSPORT_1"/>
    <property type="match status" value="2"/>
</dbReference>
<dbReference type="InterPro" id="IPR020846">
    <property type="entry name" value="MFS_dom"/>
</dbReference>
<dbReference type="Pfam" id="PF00083">
    <property type="entry name" value="Sugar_tr"/>
    <property type="match status" value="1"/>
</dbReference>
<dbReference type="InterPro" id="IPR036259">
    <property type="entry name" value="MFS_trans_sf"/>
</dbReference>
<evidence type="ECO:0000256" key="5">
    <source>
        <dbReference type="ARBA" id="ARBA00022989"/>
    </source>
</evidence>
<keyword evidence="4 8" id="KW-0812">Transmembrane</keyword>
<dbReference type="PROSITE" id="PS50850">
    <property type="entry name" value="MFS"/>
    <property type="match status" value="1"/>
</dbReference>